<dbReference type="AlphaFoldDB" id="A0A7S3XVS4"/>
<dbReference type="EMBL" id="HBIU01026886">
    <property type="protein sequence ID" value="CAE0633684.1"/>
    <property type="molecule type" value="Transcribed_RNA"/>
</dbReference>
<proteinExistence type="predicted"/>
<evidence type="ECO:0000313" key="1">
    <source>
        <dbReference type="EMBL" id="CAE0633684.1"/>
    </source>
</evidence>
<reference evidence="1" key="1">
    <citation type="submission" date="2021-01" db="EMBL/GenBank/DDBJ databases">
        <authorList>
            <person name="Corre E."/>
            <person name="Pelletier E."/>
            <person name="Niang G."/>
            <person name="Scheremetjew M."/>
            <person name="Finn R."/>
            <person name="Kale V."/>
            <person name="Holt S."/>
            <person name="Cochrane G."/>
            <person name="Meng A."/>
            <person name="Brown T."/>
            <person name="Cohen L."/>
        </authorList>
    </citation>
    <scope>NUCLEOTIDE SEQUENCE</scope>
    <source>
        <strain evidence="1">CCMP3107</strain>
    </source>
</reference>
<sequence>MAARKGKGKVTKSNDEVKFSVCDVEDRCNGCRAKKGGCERKKYDLCEFADRKNMTMLGRLQSVFGLEDCPADASISANDLPFDQANDHTTKNKWIKHAGHLLSNVSKKLFGDSWQKLLGQGALRGLGKNWLSDGTSKQDKAQEVLQDVVDYANSLPQGQKLSKEREVLIGSIAKHYTYEESKEAFAHTFSQRSWTRTRKRAANYVFGRSPENTFTKKRRCKLTQDQVDHCIYSIRNDCSMLADKPNVVGDGAGNTQVLQGLERKTSKIQMYRNYVAMMEKIGAEKSERVSYGVFHNITTKMTSKERQTLQALDNITEEFGRDTFEALGTFLNKLDPFYREKNNAGAPVDAMRERLKNLQEFIKYDLALHMEEESTCLNHCLKHACGSDQSAERLGKFPKGCPPKCDHEHTTVCEECEEMNFFFNELTEMVKQIPNRKLSMRNKLKYIQHLEFLKHKLEFYVTHVIRSFIEDGQKDKMVEELVAGKAVLILDFKMKVMK</sequence>
<gene>
    <name evidence="1" type="ORF">HAKA00212_LOCUS12397</name>
</gene>
<name>A0A7S3XVS4_HETAK</name>
<organism evidence="1">
    <name type="scientific">Heterosigma akashiwo</name>
    <name type="common">Chromophytic alga</name>
    <name type="synonym">Heterosigma carterae</name>
    <dbReference type="NCBI Taxonomy" id="2829"/>
    <lineage>
        <taxon>Eukaryota</taxon>
        <taxon>Sar</taxon>
        <taxon>Stramenopiles</taxon>
        <taxon>Ochrophyta</taxon>
        <taxon>Raphidophyceae</taxon>
        <taxon>Chattonellales</taxon>
        <taxon>Chattonellaceae</taxon>
        <taxon>Heterosigma</taxon>
    </lineage>
</organism>
<accession>A0A7S3XVS4</accession>
<protein>
    <submittedName>
        <fullName evidence="1">Uncharacterized protein</fullName>
    </submittedName>
</protein>